<evidence type="ECO:0000256" key="17">
    <source>
        <dbReference type="SAM" id="SignalP"/>
    </source>
</evidence>
<dbReference type="GO" id="GO:0005576">
    <property type="term" value="C:extracellular region"/>
    <property type="evidence" value="ECO:0007669"/>
    <property type="project" value="UniProtKB-SubCell"/>
</dbReference>
<dbReference type="InterPro" id="IPR002502">
    <property type="entry name" value="Amidase_domain"/>
</dbReference>
<dbReference type="Pfam" id="PF01832">
    <property type="entry name" value="Glucosaminidase"/>
    <property type="match status" value="1"/>
</dbReference>
<evidence type="ECO:0000313" key="19">
    <source>
        <dbReference type="EMBL" id="SCS51319.1"/>
    </source>
</evidence>
<dbReference type="EC" id="3.2.1.96" evidence="7"/>
<evidence type="ECO:0000259" key="18">
    <source>
        <dbReference type="PROSITE" id="PS51780"/>
    </source>
</evidence>
<feature type="chain" id="PRO_5009841397" description="Bifunctional autolysin" evidence="17">
    <location>
        <begin position="31"/>
        <end position="1425"/>
    </location>
</feature>
<organism evidence="20 22">
    <name type="scientific">Staphylococcus caeli</name>
    <dbReference type="NCBI Taxonomy" id="2201815"/>
    <lineage>
        <taxon>Bacteria</taxon>
        <taxon>Bacillati</taxon>
        <taxon>Bacillota</taxon>
        <taxon>Bacilli</taxon>
        <taxon>Bacillales</taxon>
        <taxon>Staphylococcaceae</taxon>
        <taxon>Staphylococcus</taxon>
    </lineage>
</organism>
<dbReference type="Proteomes" id="UP000095768">
    <property type="component" value="Unassembled WGS sequence"/>
</dbReference>
<evidence type="ECO:0000256" key="3">
    <source>
        <dbReference type="ARBA" id="ARBA00006088"/>
    </source>
</evidence>
<dbReference type="InterPro" id="IPR002901">
    <property type="entry name" value="MGlyc_endo_b_GlcNAc-like_dom"/>
</dbReference>
<feature type="compositionally biased region" description="Basic and acidic residues" evidence="16">
    <location>
        <begin position="208"/>
        <end position="221"/>
    </location>
</feature>
<dbReference type="Pfam" id="PF13457">
    <property type="entry name" value="GW"/>
    <property type="match status" value="6"/>
</dbReference>
<dbReference type="SMART" id="SM00047">
    <property type="entry name" value="LYZ2"/>
    <property type="match status" value="1"/>
</dbReference>
<keyword evidence="9" id="KW-0964">Secreted</keyword>
<gene>
    <name evidence="20" type="primary">atl_3</name>
    <name evidence="19" type="synonym">atl_1</name>
    <name evidence="20" type="ORF">SAMEA2297795_01386</name>
    <name evidence="19" type="ORF">SAMEA2297796_00633</name>
</gene>
<feature type="compositionally biased region" description="Basic and acidic residues" evidence="16">
    <location>
        <begin position="44"/>
        <end position="58"/>
    </location>
</feature>
<feature type="compositionally biased region" description="Basic and acidic residues" evidence="16">
    <location>
        <begin position="289"/>
        <end position="309"/>
    </location>
</feature>
<evidence type="ECO:0000256" key="16">
    <source>
        <dbReference type="SAM" id="MobiDB-lite"/>
    </source>
</evidence>
<feature type="compositionally biased region" description="Polar residues" evidence="16">
    <location>
        <begin position="366"/>
        <end position="376"/>
    </location>
</feature>
<evidence type="ECO:0000256" key="9">
    <source>
        <dbReference type="ARBA" id="ARBA00022525"/>
    </source>
</evidence>
<dbReference type="SMART" id="SM00644">
    <property type="entry name" value="Ami_2"/>
    <property type="match status" value="1"/>
</dbReference>
<feature type="domain" description="GW" evidence="18">
    <location>
        <begin position="853"/>
        <end position="937"/>
    </location>
</feature>
<keyword evidence="11" id="KW-0677">Repeat</keyword>
<dbReference type="Pfam" id="PF01510">
    <property type="entry name" value="Amidase_2"/>
    <property type="match status" value="1"/>
</dbReference>
<comment type="subunit">
    <text evidence="5">Oligomer; forms a ring structure at the cell surface which is important for efficient partitioning of daughter cells after cell division.</text>
</comment>
<dbReference type="GO" id="GO:0004040">
    <property type="term" value="F:amidase activity"/>
    <property type="evidence" value="ECO:0007669"/>
    <property type="project" value="InterPro"/>
</dbReference>
<evidence type="ECO:0000256" key="11">
    <source>
        <dbReference type="ARBA" id="ARBA00022737"/>
    </source>
</evidence>
<feature type="compositionally biased region" description="Low complexity" evidence="16">
    <location>
        <begin position="99"/>
        <end position="110"/>
    </location>
</feature>
<evidence type="ECO:0000256" key="4">
    <source>
        <dbReference type="ARBA" id="ARBA00007974"/>
    </source>
</evidence>
<dbReference type="Gene3D" id="2.30.30.170">
    <property type="match status" value="6"/>
</dbReference>
<dbReference type="SUPFAM" id="SSF55846">
    <property type="entry name" value="N-acetylmuramoyl-L-alanine amidase-like"/>
    <property type="match status" value="1"/>
</dbReference>
<dbReference type="InterPro" id="IPR038200">
    <property type="entry name" value="GW_dom_sf"/>
</dbReference>
<feature type="domain" description="GW" evidence="18">
    <location>
        <begin position="774"/>
        <end position="848"/>
    </location>
</feature>
<accession>A0A1D4M0S3</accession>
<feature type="region of interest" description="Disordered" evidence="16">
    <location>
        <begin position="28"/>
        <end position="439"/>
    </location>
</feature>
<feature type="compositionally biased region" description="Basic and acidic residues" evidence="16">
    <location>
        <begin position="333"/>
        <end position="344"/>
    </location>
</feature>
<comment type="catalytic activity">
    <reaction evidence="15">
        <text>an N(4)-(oligosaccharide-(1-&gt;3)-[oligosaccharide-(1-&gt;6)]-beta-D-Man-(1-&gt;4)-beta-D-GlcNAc-(1-&gt;4)-alpha-D-GlcNAc)-L-asparaginyl-[protein] + H2O = an oligosaccharide-(1-&gt;3)-[oligosaccharide-(1-&gt;6)]-beta-D-Man-(1-&gt;4)-D-GlcNAc + N(4)-(N-acetyl-beta-D-glucosaminyl)-L-asparaginyl-[protein]</text>
        <dbReference type="Rhea" id="RHEA:73067"/>
        <dbReference type="Rhea" id="RHEA-COMP:12603"/>
        <dbReference type="Rhea" id="RHEA-COMP:18176"/>
        <dbReference type="ChEBI" id="CHEBI:15377"/>
        <dbReference type="ChEBI" id="CHEBI:132248"/>
        <dbReference type="ChEBI" id="CHEBI:192714"/>
        <dbReference type="ChEBI" id="CHEBI:192715"/>
        <dbReference type="EC" id="3.2.1.96"/>
    </reaction>
</comment>
<feature type="compositionally biased region" description="Low complexity" evidence="16">
    <location>
        <begin position="124"/>
        <end position="137"/>
    </location>
</feature>
<comment type="subcellular location">
    <subcellularLocation>
        <location evidence="2">Secreted</location>
    </subcellularLocation>
</comment>
<keyword evidence="12" id="KW-0378">Hydrolase</keyword>
<evidence type="ECO:0000256" key="14">
    <source>
        <dbReference type="ARBA" id="ARBA00023316"/>
    </source>
</evidence>
<feature type="compositionally biased region" description="Polar residues" evidence="16">
    <location>
        <begin position="191"/>
        <end position="206"/>
    </location>
</feature>
<keyword evidence="14" id="KW-0961">Cell wall biogenesis/degradation</keyword>
<dbReference type="GO" id="GO:0008745">
    <property type="term" value="F:N-acetylmuramoyl-L-alanine amidase activity"/>
    <property type="evidence" value="ECO:0007669"/>
    <property type="project" value="UniProtKB-EC"/>
</dbReference>
<keyword evidence="21" id="KW-1185">Reference proteome</keyword>
<feature type="compositionally biased region" description="Low complexity" evidence="16">
    <location>
        <begin position="686"/>
        <end position="700"/>
    </location>
</feature>
<evidence type="ECO:0000256" key="2">
    <source>
        <dbReference type="ARBA" id="ARBA00004613"/>
    </source>
</evidence>
<dbReference type="OrthoDB" id="9816557at2"/>
<reference evidence="20 22" key="1">
    <citation type="submission" date="2016-09" db="EMBL/GenBank/DDBJ databases">
        <authorList>
            <consortium name="Pathogen Informatics"/>
        </authorList>
    </citation>
    <scope>NUCLEOTIDE SEQUENCE [LARGE SCALE GENOMIC DNA]</scope>
    <source>
        <strain evidence="20 22">82B</strain>
    </source>
</reference>
<comment type="catalytic activity">
    <reaction evidence="1">
        <text>Hydrolyzes the link between N-acetylmuramoyl residues and L-amino acid residues in certain cell-wall glycopeptides.</text>
        <dbReference type="EC" id="3.5.1.28"/>
    </reaction>
</comment>
<feature type="domain" description="GW" evidence="18">
    <location>
        <begin position="1022"/>
        <end position="1097"/>
    </location>
</feature>
<dbReference type="InterPro" id="IPR036505">
    <property type="entry name" value="Amidase/PGRP_sf"/>
</dbReference>
<feature type="compositionally biased region" description="Polar residues" evidence="16">
    <location>
        <begin position="59"/>
        <end position="90"/>
    </location>
</feature>
<proteinExistence type="inferred from homology"/>
<feature type="domain" description="GW" evidence="18">
    <location>
        <begin position="945"/>
        <end position="1020"/>
    </location>
</feature>
<feature type="compositionally biased region" description="Basic and acidic residues" evidence="16">
    <location>
        <begin position="405"/>
        <end position="415"/>
    </location>
</feature>
<feature type="compositionally biased region" description="Polar residues" evidence="16">
    <location>
        <begin position="138"/>
        <end position="159"/>
    </location>
</feature>
<feature type="region of interest" description="Disordered" evidence="16">
    <location>
        <begin position="678"/>
        <end position="700"/>
    </location>
</feature>
<comment type="similarity">
    <text evidence="3">In the N-terminal section; belongs to the N-acetylmuramoyl-L-alanine amidase 2 family.</text>
</comment>
<dbReference type="InterPro" id="IPR025987">
    <property type="entry name" value="GW_dom"/>
</dbReference>
<comment type="similarity">
    <text evidence="4">In the C-terminal section; belongs to the glycosyl hydrolase 73 family.</text>
</comment>
<evidence type="ECO:0000313" key="20">
    <source>
        <dbReference type="EMBL" id="SCS91862.1"/>
    </source>
</evidence>
<feature type="compositionally biased region" description="Basic and acidic residues" evidence="16">
    <location>
        <begin position="377"/>
        <end position="397"/>
    </location>
</feature>
<evidence type="ECO:0000256" key="1">
    <source>
        <dbReference type="ARBA" id="ARBA00001561"/>
    </source>
</evidence>
<feature type="compositionally biased region" description="Polar residues" evidence="16">
    <location>
        <begin position="32"/>
        <end position="43"/>
    </location>
</feature>
<evidence type="ECO:0000256" key="8">
    <source>
        <dbReference type="ARBA" id="ARBA00016987"/>
    </source>
</evidence>
<dbReference type="PROSITE" id="PS51780">
    <property type="entry name" value="GW"/>
    <property type="match status" value="6"/>
</dbReference>
<feature type="compositionally biased region" description="Polar residues" evidence="16">
    <location>
        <begin position="425"/>
        <end position="439"/>
    </location>
</feature>
<dbReference type="EMBL" id="FMPI01000003">
    <property type="protein sequence ID" value="SCS51319.1"/>
    <property type="molecule type" value="Genomic_DNA"/>
</dbReference>
<evidence type="ECO:0000313" key="22">
    <source>
        <dbReference type="Proteomes" id="UP000095768"/>
    </source>
</evidence>
<dbReference type="GO" id="GO:0009253">
    <property type="term" value="P:peptidoglycan catabolic process"/>
    <property type="evidence" value="ECO:0007669"/>
    <property type="project" value="InterPro"/>
</dbReference>
<dbReference type="EMBL" id="FMPG01000004">
    <property type="protein sequence ID" value="SCS91862.1"/>
    <property type="molecule type" value="Genomic_DNA"/>
</dbReference>
<dbReference type="GO" id="GO:0033925">
    <property type="term" value="F:mannosyl-glycoprotein endo-beta-N-acetylglucosaminidase activity"/>
    <property type="evidence" value="ECO:0007669"/>
    <property type="project" value="UniProtKB-EC"/>
</dbReference>
<evidence type="ECO:0000256" key="7">
    <source>
        <dbReference type="ARBA" id="ARBA00012566"/>
    </source>
</evidence>
<evidence type="ECO:0000256" key="13">
    <source>
        <dbReference type="ARBA" id="ARBA00023268"/>
    </source>
</evidence>
<dbReference type="EC" id="3.5.1.28" evidence="6"/>
<dbReference type="CDD" id="cd06583">
    <property type="entry name" value="PGRP"/>
    <property type="match status" value="1"/>
</dbReference>
<feature type="domain" description="GW" evidence="18">
    <location>
        <begin position="1112"/>
        <end position="1186"/>
    </location>
</feature>
<sequence length="1425" mass="155039">MAKKKNTYKVPSIVALTLAGTALTTHHAQAASNTQDQTSNKNVLNDEKALNQSEEIKSEISNPTTNISGTQTYQDPTQVKEVSSDDNTNYDAHLDGLNEQTSEQTSEQSTNQDTYNQEEHVQEETTPTTEENSTVENQETTDSAKQAQNTFNEDTTSEAVANDVDDSGSNNSTDVKAQDTFASDVEKSDATSEQATTVSDNSQDVAQSEDKNSNDTSDVKVQDAVASDVEKSDSSSEQAATASDNSQDVAQSEDKNSNNASDVKVQDAVASDVEKSDSISEKTAINAKQKQDTAKSEDKTSNDASDVKAQDTVASDVEKSDSISEKTATNAEQKQDTAKSEDKTSNNASDVKAQDAVASDVEKSDSASGKTAANAEQKQDTAKSEDKTSNDASDVKAQDTVASKAKKETTSDKEVTPSTLVAKKAQTTESASKTQFSTFSAEATPELRSATANTTTATRAVSERAATAKVVLPKYSPKVKSSINDYIRKKNYKVPNYEQDIASYLPKYSYRYGKPEGIVLHETANDNSTIDGEVNYMKNNYNSAFVHAYVDGNRIIETANTDYLAWGAGPQANDRFIHVELVHTHDYDSFARSINNYADYAATNLQYYALAPDSAEYDGNGTVWTHRAVSNFLGGSDHSDPHGYLATHNYSYDELYDLIYEKYLIKVGKAAAWGTTSSGSTGLGSTGTTTPPKTGTVKVTANNGVGRINSKNDGLYTTVYDQNGKKTNRVNQTLKVTKSATIGKENFYLVSDFNKGTLLGWVHQNDVSYNAAKAATSINKSYKIKPGEVIYTVPWGTSSQKAGTVTGKSDQTFKATKQQQIGKANYLYGTVNNISGWVSLSKLSTTSTTPSKPSTSTSKLVVSNLTNQQGTVAKSNHGVYTSVYDKAGVQKAYVNGKTYKLSKKATLGSKSFYLITDNKTNVNLGWMLTGDITVKEAAKKATTNQTQTVSKIGQLNTKNSGVKSTVYDEKGKDASKLAGKTYTVTKQRTQGNNTYVLIQNAKQNTPIGWVNTKDINTRSLSKTAAKKGQYTVKATNNGLYAVPWGTKSQQLDSLKNLKNSQFNASKSVFVDKDEYLYGIVNNKTGWIAAKDLNKVQKATQSSTTKTPITKSAVSPIKYDYIIYNKDGSYYLDPTSGKASGSLKDFYEGIFTVYEKQVINGVTWYHGKLTNGKVVWVKENDLRKELVKHYKTGLTLNQAVAIQKGLSFKPQIQHTPGKWENATSAEIKNAMDTSKLEKDPTQKYQFLRLDKSQNIATADLNKLLIGKGILEGQGEAFSEAAKAYNINEVYLISHALLETGNGTSKLANGGDVVNGKVVTNGKNKYYNMFGIGAVDNDAVRQGFTTAKNNGWNTVKKAIVGGAKFIAGSYIHQGQNTLYKMRWNPENPGVHQYATDVAWASHNATRIKGFYDSMNKIGKYFDVDTYK</sequence>
<evidence type="ECO:0000256" key="12">
    <source>
        <dbReference type="ARBA" id="ARBA00022801"/>
    </source>
</evidence>
<keyword evidence="13" id="KW-0511">Multifunctional enzyme</keyword>
<evidence type="ECO:0000256" key="5">
    <source>
        <dbReference type="ARBA" id="ARBA00011697"/>
    </source>
</evidence>
<feature type="compositionally biased region" description="Polar residues" evidence="16">
    <location>
        <begin position="235"/>
        <end position="250"/>
    </location>
</feature>
<dbReference type="Gene3D" id="3.40.80.10">
    <property type="entry name" value="Peptidoglycan recognition protein-like"/>
    <property type="match status" value="1"/>
</dbReference>
<evidence type="ECO:0000256" key="15">
    <source>
        <dbReference type="ARBA" id="ARBA00034414"/>
    </source>
</evidence>
<protein>
    <recommendedName>
        <fullName evidence="8">Bifunctional autolysin</fullName>
        <ecNumber evidence="7">3.2.1.96</ecNumber>
        <ecNumber evidence="6">3.5.1.28</ecNumber>
    </recommendedName>
</protein>
<evidence type="ECO:0000256" key="6">
    <source>
        <dbReference type="ARBA" id="ARBA00011901"/>
    </source>
</evidence>
<evidence type="ECO:0000313" key="21">
    <source>
        <dbReference type="Proteomes" id="UP000095412"/>
    </source>
</evidence>
<keyword evidence="10 17" id="KW-0732">Signal</keyword>
<evidence type="ECO:0000256" key="10">
    <source>
        <dbReference type="ARBA" id="ARBA00022729"/>
    </source>
</evidence>
<dbReference type="RefSeq" id="WP_069994880.1">
    <property type="nucleotide sequence ID" value="NZ_FMPG01000004.1"/>
</dbReference>
<feature type="domain" description="GW" evidence="18">
    <location>
        <begin position="698"/>
        <end position="772"/>
    </location>
</feature>
<dbReference type="GO" id="GO:0071555">
    <property type="term" value="P:cell wall organization"/>
    <property type="evidence" value="ECO:0007669"/>
    <property type="project" value="UniProtKB-KW"/>
</dbReference>
<name>A0A1D4M0S3_9STAP</name>
<dbReference type="Proteomes" id="UP000095412">
    <property type="component" value="Unassembled WGS sequence"/>
</dbReference>
<feature type="signal peptide" evidence="17">
    <location>
        <begin position="1"/>
        <end position="30"/>
    </location>
</feature>
<reference evidence="19 21" key="2">
    <citation type="submission" date="2016-09" db="EMBL/GenBank/DDBJ databases">
        <authorList>
            <consortium name="Pathogen Informatics"/>
            <person name="Sun Q."/>
            <person name="Inoue M."/>
        </authorList>
    </citation>
    <scope>NUCLEOTIDE SEQUENCE [LARGE SCALE GENOMIC DNA]</scope>
    <source>
        <strain evidence="19 21">82C</strain>
    </source>
</reference>